<evidence type="ECO:0000313" key="10">
    <source>
        <dbReference type="Proteomes" id="UP000504636"/>
    </source>
</evidence>
<reference evidence="11" key="3">
    <citation type="submission" date="2025-04" db="UniProtKB">
        <authorList>
            <consortium name="RefSeq"/>
        </authorList>
    </citation>
    <scope>IDENTIFICATION</scope>
    <source>
        <strain evidence="11">CBS 304.34</strain>
    </source>
</reference>
<dbReference type="GO" id="GO:0005783">
    <property type="term" value="C:endoplasmic reticulum"/>
    <property type="evidence" value="ECO:0007669"/>
    <property type="project" value="UniProtKB-SubCell"/>
</dbReference>
<protein>
    <recommendedName>
        <fullName evidence="8">DUF676 domain-containing protein</fullName>
    </recommendedName>
</protein>
<dbReference type="InterPro" id="IPR052374">
    <property type="entry name" value="SERAC1"/>
</dbReference>
<keyword evidence="7" id="KW-0472">Membrane</keyword>
<dbReference type="PANTHER" id="PTHR48182:SF2">
    <property type="entry name" value="PROTEIN SERAC1"/>
    <property type="match status" value="1"/>
</dbReference>
<reference evidence="11" key="2">
    <citation type="submission" date="2020-04" db="EMBL/GenBank/DDBJ databases">
        <authorList>
            <consortium name="NCBI Genome Project"/>
        </authorList>
    </citation>
    <scope>NUCLEOTIDE SEQUENCE</scope>
    <source>
        <strain evidence="11">CBS 304.34</strain>
    </source>
</reference>
<keyword evidence="10" id="KW-1185">Reference proteome</keyword>
<evidence type="ECO:0000256" key="3">
    <source>
        <dbReference type="ARBA" id="ARBA00004370"/>
    </source>
</evidence>
<evidence type="ECO:0000256" key="7">
    <source>
        <dbReference type="ARBA" id="ARBA00023136"/>
    </source>
</evidence>
<dbReference type="GeneID" id="54461632"/>
<dbReference type="OrthoDB" id="5086500at2759"/>
<name>A0A6A6YBN2_9PEZI</name>
<dbReference type="GO" id="GO:0016020">
    <property type="term" value="C:membrane"/>
    <property type="evidence" value="ECO:0007669"/>
    <property type="project" value="UniProtKB-SubCell"/>
</dbReference>
<evidence type="ECO:0000256" key="6">
    <source>
        <dbReference type="ARBA" id="ARBA00023128"/>
    </source>
</evidence>
<keyword evidence="5" id="KW-0256">Endoplasmic reticulum</keyword>
<dbReference type="InterPro" id="IPR029058">
    <property type="entry name" value="AB_hydrolase_fold"/>
</dbReference>
<dbReference type="Gene3D" id="3.40.50.1820">
    <property type="entry name" value="alpha/beta hydrolase"/>
    <property type="match status" value="1"/>
</dbReference>
<dbReference type="RefSeq" id="XP_033572952.1">
    <property type="nucleotide sequence ID" value="XM_033720739.1"/>
</dbReference>
<dbReference type="Proteomes" id="UP000504636">
    <property type="component" value="Unplaced"/>
</dbReference>
<organism evidence="9">
    <name type="scientific">Mytilinidion resinicola</name>
    <dbReference type="NCBI Taxonomy" id="574789"/>
    <lineage>
        <taxon>Eukaryota</taxon>
        <taxon>Fungi</taxon>
        <taxon>Dikarya</taxon>
        <taxon>Ascomycota</taxon>
        <taxon>Pezizomycotina</taxon>
        <taxon>Dothideomycetes</taxon>
        <taxon>Pleosporomycetidae</taxon>
        <taxon>Mytilinidiales</taxon>
        <taxon>Mytilinidiaceae</taxon>
        <taxon>Mytilinidion</taxon>
    </lineage>
</organism>
<evidence type="ECO:0000313" key="11">
    <source>
        <dbReference type="RefSeq" id="XP_033572952.1"/>
    </source>
</evidence>
<evidence type="ECO:0000256" key="1">
    <source>
        <dbReference type="ARBA" id="ARBA00004173"/>
    </source>
</evidence>
<dbReference type="EMBL" id="MU003708">
    <property type="protein sequence ID" value="KAF2805988.1"/>
    <property type="molecule type" value="Genomic_DNA"/>
</dbReference>
<dbReference type="PANTHER" id="PTHR48182">
    <property type="entry name" value="PROTEIN SERAC1"/>
    <property type="match status" value="1"/>
</dbReference>
<sequence>MALKQLYSHEHPEIDIVAIHGMNPMSNIAHADNTWTDEESRTHWLRDEHMLPCSIPRARMLAFEYNANVFFNSSCADVQEQAKNLLNSLWLQREKTNSRPIIFIAHSLGGIIAKEALAKANESEGIYVGILTFTYGIACFGTPHRGSILASCGLTTRNSFLASVDRSSSFHRDLRERFNPLLEQYIYLNVCETLEKNISSLPVGVVVNPVSATLGLKDSKGICIYLNRDHKTVCKFKGEDDPDFRKVAANLQKMAKGAVDCTRNTRAVAEQEDEFRRMKSWYSDEVEEEPMDTLSAIRNANDVVGDAGSTSAESQLLSQLEVAAQNWGTIIWTLTSWNAEILNLLSWMFLTGFVLRIFIPTPSLPTRQEVCVKADEGVQACVSLHDIRRLQVEILDAQFYRTSRAVRRLEVATTVSVPCSACTAIGFPLKTLEIVRVLEEKLHKRKVILAVELHRRYGEQKDAKEKKEESEKLKKVNDERGWWWWCFH</sequence>
<evidence type="ECO:0000256" key="5">
    <source>
        <dbReference type="ARBA" id="ARBA00022824"/>
    </source>
</evidence>
<comment type="subcellular location">
    <subcellularLocation>
        <location evidence="2">Endoplasmic reticulum</location>
    </subcellularLocation>
    <subcellularLocation>
        <location evidence="3">Membrane</location>
    </subcellularLocation>
    <subcellularLocation>
        <location evidence="1">Mitochondrion</location>
    </subcellularLocation>
</comment>
<evidence type="ECO:0000256" key="4">
    <source>
        <dbReference type="ARBA" id="ARBA00007920"/>
    </source>
</evidence>
<dbReference type="AlphaFoldDB" id="A0A6A6YBN2"/>
<reference evidence="9 11" key="1">
    <citation type="journal article" date="2020" name="Stud. Mycol.">
        <title>101 Dothideomycetes genomes: a test case for predicting lifestyles and emergence of pathogens.</title>
        <authorList>
            <person name="Haridas S."/>
            <person name="Albert R."/>
            <person name="Binder M."/>
            <person name="Bloem J."/>
            <person name="Labutti K."/>
            <person name="Salamov A."/>
            <person name="Andreopoulos B."/>
            <person name="Baker S."/>
            <person name="Barry K."/>
            <person name="Bills G."/>
            <person name="Bluhm B."/>
            <person name="Cannon C."/>
            <person name="Castanera R."/>
            <person name="Culley D."/>
            <person name="Daum C."/>
            <person name="Ezra D."/>
            <person name="Gonzalez J."/>
            <person name="Henrissat B."/>
            <person name="Kuo A."/>
            <person name="Liang C."/>
            <person name="Lipzen A."/>
            <person name="Lutzoni F."/>
            <person name="Magnuson J."/>
            <person name="Mondo S."/>
            <person name="Nolan M."/>
            <person name="Ohm R."/>
            <person name="Pangilinan J."/>
            <person name="Park H.-J."/>
            <person name="Ramirez L."/>
            <person name="Alfaro M."/>
            <person name="Sun H."/>
            <person name="Tritt A."/>
            <person name="Yoshinaga Y."/>
            <person name="Zwiers L.-H."/>
            <person name="Turgeon B."/>
            <person name="Goodwin S."/>
            <person name="Spatafora J."/>
            <person name="Crous P."/>
            <person name="Grigoriev I."/>
        </authorList>
    </citation>
    <scope>NUCLEOTIDE SEQUENCE</scope>
    <source>
        <strain evidence="9 11">CBS 304.34</strain>
    </source>
</reference>
<accession>A0A6A6YBN2</accession>
<evidence type="ECO:0000259" key="8">
    <source>
        <dbReference type="Pfam" id="PF05057"/>
    </source>
</evidence>
<keyword evidence="6" id="KW-0496">Mitochondrion</keyword>
<gene>
    <name evidence="9 11" type="ORF">BDZ99DRAFT_466283</name>
</gene>
<dbReference type="GO" id="GO:0005739">
    <property type="term" value="C:mitochondrion"/>
    <property type="evidence" value="ECO:0007669"/>
    <property type="project" value="UniProtKB-SubCell"/>
</dbReference>
<dbReference type="Pfam" id="PF05057">
    <property type="entry name" value="DUF676"/>
    <property type="match status" value="1"/>
</dbReference>
<proteinExistence type="inferred from homology"/>
<evidence type="ECO:0000256" key="2">
    <source>
        <dbReference type="ARBA" id="ARBA00004240"/>
    </source>
</evidence>
<evidence type="ECO:0000313" key="9">
    <source>
        <dbReference type="EMBL" id="KAF2805988.1"/>
    </source>
</evidence>
<feature type="domain" description="DUF676" evidence="8">
    <location>
        <begin position="54"/>
        <end position="166"/>
    </location>
</feature>
<dbReference type="InterPro" id="IPR007751">
    <property type="entry name" value="DUF676_lipase-like"/>
</dbReference>
<dbReference type="SUPFAM" id="SSF53474">
    <property type="entry name" value="alpha/beta-Hydrolases"/>
    <property type="match status" value="1"/>
</dbReference>
<comment type="similarity">
    <text evidence="4">Belongs to the putative lipase ROG1 family.</text>
</comment>